<sequence>MTMQSTNATTSVKNGSIRVTFLYIMIVYLVFGIIGNLVVIRVFSRSFLRRRSMVPFYTNISASCLMLTLLSYTVPLISMNATQKTLGEVPLFCYWSALFETLGCVVISLTCGLMMISYYLNFFLDVRKPKRMMITRVGLAAVWLVSACVAIGPLVGWSSYVESSHQLTCHMDWTRKSTPSFAYSVNLICALIYLPGIICISIFAYTRRRINTMTDLNQARALRSKHRMMPVLCLGFFICIIPYSTLALASTVIAEVFMSPGSVLMLELISKIHVVFPPVIHHVLCSSYRYGLTMLFSNEQLFVSVKCDSRCIDSIAVTVYTTIDKC</sequence>
<gene>
    <name evidence="10" type="ORF">NEMVEDRAFT_v1g214428</name>
</gene>
<dbReference type="PROSITE" id="PS50262">
    <property type="entry name" value="G_PROTEIN_RECEP_F1_2"/>
    <property type="match status" value="1"/>
</dbReference>
<reference evidence="10 11" key="1">
    <citation type="journal article" date="2007" name="Science">
        <title>Sea anemone genome reveals ancestral eumetazoan gene repertoire and genomic organization.</title>
        <authorList>
            <person name="Putnam N.H."/>
            <person name="Srivastava M."/>
            <person name="Hellsten U."/>
            <person name="Dirks B."/>
            <person name="Chapman J."/>
            <person name="Salamov A."/>
            <person name="Terry A."/>
            <person name="Shapiro H."/>
            <person name="Lindquist E."/>
            <person name="Kapitonov V.V."/>
            <person name="Jurka J."/>
            <person name="Genikhovich G."/>
            <person name="Grigoriev I.V."/>
            <person name="Lucas S.M."/>
            <person name="Steele R.E."/>
            <person name="Finnerty J.R."/>
            <person name="Technau U."/>
            <person name="Martindale M.Q."/>
            <person name="Rokhsar D.S."/>
        </authorList>
    </citation>
    <scope>NUCLEOTIDE SEQUENCE [LARGE SCALE GENOMIC DNA]</scope>
    <source>
        <strain evidence="11">CH2 X CH6</strain>
    </source>
</reference>
<keyword evidence="4" id="KW-0297">G-protein coupled receptor</keyword>
<dbReference type="Proteomes" id="UP000001593">
    <property type="component" value="Unassembled WGS sequence"/>
</dbReference>
<dbReference type="InterPro" id="IPR050125">
    <property type="entry name" value="GPCR_opsins"/>
</dbReference>
<feature type="transmembrane region" description="Helical" evidence="8">
    <location>
        <begin position="141"/>
        <end position="161"/>
    </location>
</feature>
<dbReference type="PRINTS" id="PR00237">
    <property type="entry name" value="GPCRRHODOPSN"/>
</dbReference>
<evidence type="ECO:0000256" key="3">
    <source>
        <dbReference type="ARBA" id="ARBA00022989"/>
    </source>
</evidence>
<feature type="transmembrane region" description="Helical" evidence="8">
    <location>
        <begin position="56"/>
        <end position="74"/>
    </location>
</feature>
<keyword evidence="3 8" id="KW-1133">Transmembrane helix</keyword>
<dbReference type="EMBL" id="DS469706">
    <property type="protein sequence ID" value="EDO35171.1"/>
    <property type="molecule type" value="Genomic_DNA"/>
</dbReference>
<organism evidence="10 11">
    <name type="scientific">Nematostella vectensis</name>
    <name type="common">Starlet sea anemone</name>
    <dbReference type="NCBI Taxonomy" id="45351"/>
    <lineage>
        <taxon>Eukaryota</taxon>
        <taxon>Metazoa</taxon>
        <taxon>Cnidaria</taxon>
        <taxon>Anthozoa</taxon>
        <taxon>Hexacorallia</taxon>
        <taxon>Actiniaria</taxon>
        <taxon>Edwardsiidae</taxon>
        <taxon>Nematostella</taxon>
    </lineage>
</organism>
<dbReference type="InterPro" id="IPR017452">
    <property type="entry name" value="GPCR_Rhodpsn_7TM"/>
</dbReference>
<comment type="subcellular location">
    <subcellularLocation>
        <location evidence="1">Membrane</location>
        <topology evidence="1">Multi-pass membrane protein</topology>
    </subcellularLocation>
</comment>
<dbReference type="GO" id="GO:0008020">
    <property type="term" value="F:G protein-coupled photoreceptor activity"/>
    <property type="evidence" value="ECO:0000318"/>
    <property type="project" value="GO_Central"/>
</dbReference>
<evidence type="ECO:0000256" key="8">
    <source>
        <dbReference type="SAM" id="Phobius"/>
    </source>
</evidence>
<dbReference type="InterPro" id="IPR000276">
    <property type="entry name" value="GPCR_Rhodpsn"/>
</dbReference>
<dbReference type="PhylomeDB" id="A7SM76"/>
<dbReference type="GO" id="GO:0007186">
    <property type="term" value="P:G protein-coupled receptor signaling pathway"/>
    <property type="evidence" value="ECO:0000318"/>
    <property type="project" value="GO_Central"/>
</dbReference>
<accession>A7SM76</accession>
<keyword evidence="2 8" id="KW-0812">Transmembrane</keyword>
<dbReference type="PANTHER" id="PTHR24240">
    <property type="entry name" value="OPSIN"/>
    <property type="match status" value="1"/>
</dbReference>
<dbReference type="SUPFAM" id="SSF81321">
    <property type="entry name" value="Family A G protein-coupled receptor-like"/>
    <property type="match status" value="1"/>
</dbReference>
<keyword evidence="6" id="KW-0675">Receptor</keyword>
<dbReference type="GO" id="GO:0071482">
    <property type="term" value="P:cellular response to light stimulus"/>
    <property type="evidence" value="ECO:0000318"/>
    <property type="project" value="GO_Central"/>
</dbReference>
<evidence type="ECO:0000256" key="5">
    <source>
        <dbReference type="ARBA" id="ARBA00023136"/>
    </source>
</evidence>
<feature type="transmembrane region" description="Helical" evidence="8">
    <location>
        <begin position="94"/>
        <end position="120"/>
    </location>
</feature>
<dbReference type="GO" id="GO:0005886">
    <property type="term" value="C:plasma membrane"/>
    <property type="evidence" value="ECO:0000318"/>
    <property type="project" value="GO_Central"/>
</dbReference>
<dbReference type="Gene3D" id="1.20.1070.10">
    <property type="entry name" value="Rhodopsin 7-helix transmembrane proteins"/>
    <property type="match status" value="1"/>
</dbReference>
<dbReference type="FunFam" id="1.20.1070.10:FF:001097">
    <property type="entry name" value="Opsin"/>
    <property type="match status" value="1"/>
</dbReference>
<keyword evidence="5 8" id="KW-0472">Membrane</keyword>
<protein>
    <recommendedName>
        <fullName evidence="9">G-protein coupled receptors family 1 profile domain-containing protein</fullName>
    </recommendedName>
</protein>
<dbReference type="AlphaFoldDB" id="A7SM76"/>
<dbReference type="GO" id="GO:0007602">
    <property type="term" value="P:phototransduction"/>
    <property type="evidence" value="ECO:0000318"/>
    <property type="project" value="GO_Central"/>
</dbReference>
<evidence type="ECO:0000256" key="2">
    <source>
        <dbReference type="ARBA" id="ARBA00022692"/>
    </source>
</evidence>
<dbReference type="OMA" id="YVESSHQ"/>
<evidence type="ECO:0000256" key="6">
    <source>
        <dbReference type="ARBA" id="ARBA00023170"/>
    </source>
</evidence>
<feature type="transmembrane region" description="Helical" evidence="8">
    <location>
        <begin position="20"/>
        <end position="44"/>
    </location>
</feature>
<keyword evidence="11" id="KW-1185">Reference proteome</keyword>
<feature type="transmembrane region" description="Helical" evidence="8">
    <location>
        <begin position="227"/>
        <end position="249"/>
    </location>
</feature>
<evidence type="ECO:0000313" key="10">
    <source>
        <dbReference type="EMBL" id="EDO35171.1"/>
    </source>
</evidence>
<evidence type="ECO:0000313" key="11">
    <source>
        <dbReference type="Proteomes" id="UP000001593"/>
    </source>
</evidence>
<dbReference type="InParanoid" id="A7SM76"/>
<feature type="transmembrane region" description="Helical" evidence="8">
    <location>
        <begin position="181"/>
        <end position="206"/>
    </location>
</feature>
<evidence type="ECO:0000259" key="9">
    <source>
        <dbReference type="PROSITE" id="PS50262"/>
    </source>
</evidence>
<feature type="domain" description="G-protein coupled receptors family 1 profile" evidence="9">
    <location>
        <begin position="35"/>
        <end position="281"/>
    </location>
</feature>
<evidence type="ECO:0000256" key="1">
    <source>
        <dbReference type="ARBA" id="ARBA00004141"/>
    </source>
</evidence>
<proteinExistence type="predicted"/>
<evidence type="ECO:0000256" key="7">
    <source>
        <dbReference type="ARBA" id="ARBA00023224"/>
    </source>
</evidence>
<dbReference type="HOGENOM" id="CLU_853379_0_0_1"/>
<evidence type="ECO:0000256" key="4">
    <source>
        <dbReference type="ARBA" id="ARBA00023040"/>
    </source>
</evidence>
<name>A7SM76_NEMVE</name>
<keyword evidence="7" id="KW-0807">Transducer</keyword>